<dbReference type="AlphaFoldDB" id="A0A024FUG1"/>
<keyword evidence="2" id="KW-1185">Reference proteome</keyword>
<sequence length="114" mass="13378">MGSRTIRRGSTYHKRVILEHLVTVPDEIVLILQIHAYADVRQDRRNAIYRSLRCWRRVFDRKDDVANVDEQDTTEEGAMNLVITTTRLAQPKLRSILMLWILSMIKNMLVCVLL</sequence>
<dbReference type="Proteomes" id="UP000053237">
    <property type="component" value="Unassembled WGS sequence"/>
</dbReference>
<gene>
    <name evidence="1" type="ORF">BN9_091530</name>
</gene>
<name>A0A024FUG1_9STRA</name>
<comment type="caution">
    <text evidence="1">The sequence shown here is derived from an EMBL/GenBank/DDBJ whole genome shotgun (WGS) entry which is preliminary data.</text>
</comment>
<protein>
    <submittedName>
        <fullName evidence="1">Uncharacterized protein</fullName>
    </submittedName>
</protein>
<evidence type="ECO:0000313" key="2">
    <source>
        <dbReference type="Proteomes" id="UP000053237"/>
    </source>
</evidence>
<accession>A0A024FUG1</accession>
<proteinExistence type="predicted"/>
<reference evidence="1 2" key="1">
    <citation type="submission" date="2012-05" db="EMBL/GenBank/DDBJ databases">
        <title>Recombination and specialization in a pathogen metapopulation.</title>
        <authorList>
            <person name="Gardiner A."/>
            <person name="Kemen E."/>
            <person name="Schultz-Larsen T."/>
            <person name="MacLean D."/>
            <person name="Van Oosterhout C."/>
            <person name="Jones J.D.G."/>
        </authorList>
    </citation>
    <scope>NUCLEOTIDE SEQUENCE [LARGE SCALE GENOMIC DNA]</scope>
    <source>
        <strain evidence="1 2">Ac Nc2</strain>
    </source>
</reference>
<dbReference type="EMBL" id="CAIX01000204">
    <property type="protein sequence ID" value="CCI10299.1"/>
    <property type="molecule type" value="Genomic_DNA"/>
</dbReference>
<evidence type="ECO:0000313" key="1">
    <source>
        <dbReference type="EMBL" id="CCI10299.1"/>
    </source>
</evidence>
<organism evidence="1 2">
    <name type="scientific">Albugo candida</name>
    <dbReference type="NCBI Taxonomy" id="65357"/>
    <lineage>
        <taxon>Eukaryota</taxon>
        <taxon>Sar</taxon>
        <taxon>Stramenopiles</taxon>
        <taxon>Oomycota</taxon>
        <taxon>Peronosporomycetes</taxon>
        <taxon>Albuginales</taxon>
        <taxon>Albuginaceae</taxon>
        <taxon>Albugo</taxon>
    </lineage>
</organism>
<dbReference type="InParanoid" id="A0A024FUG1"/>